<dbReference type="SUPFAM" id="SSF51556">
    <property type="entry name" value="Metallo-dependent hydrolases"/>
    <property type="match status" value="1"/>
</dbReference>
<dbReference type="InterPro" id="IPR013108">
    <property type="entry name" value="Amidohydro_3"/>
</dbReference>
<dbReference type="EMBL" id="JAESVA010000009">
    <property type="protein sequence ID" value="MCB8882775.1"/>
    <property type="molecule type" value="Genomic_DNA"/>
</dbReference>
<dbReference type="AlphaFoldDB" id="A0A963Z4L4"/>
<reference evidence="3 4" key="1">
    <citation type="journal article" date="2021" name="Microorganisms">
        <title>Acidisoma silvae sp. nov. and Acidisomacellulosilytica sp. nov., Two Acidophilic Bacteria Isolated from Decaying Wood, Hydrolyzing Cellulose and Producing Poly-3-hydroxybutyrate.</title>
        <authorList>
            <person name="Mieszkin S."/>
            <person name="Pouder E."/>
            <person name="Uroz S."/>
            <person name="Simon-Colin C."/>
            <person name="Alain K."/>
        </authorList>
    </citation>
    <scope>NUCLEOTIDE SEQUENCE [LARGE SCALE GENOMIC DNA]</scope>
    <source>
        <strain evidence="3 4">HW T5.17</strain>
    </source>
</reference>
<accession>A0A963Z4L4</accession>
<feature type="signal peptide" evidence="1">
    <location>
        <begin position="1"/>
        <end position="18"/>
    </location>
</feature>
<keyword evidence="1" id="KW-0732">Signal</keyword>
<dbReference type="CDD" id="cd01300">
    <property type="entry name" value="YtcJ_like"/>
    <property type="match status" value="1"/>
</dbReference>
<dbReference type="GO" id="GO:0016810">
    <property type="term" value="F:hydrolase activity, acting on carbon-nitrogen (but not peptide) bonds"/>
    <property type="evidence" value="ECO:0007669"/>
    <property type="project" value="InterPro"/>
</dbReference>
<dbReference type="PANTHER" id="PTHR22642:SF2">
    <property type="entry name" value="PROTEIN LONG AFTER FAR-RED 3"/>
    <property type="match status" value="1"/>
</dbReference>
<name>A0A963Z4L4_9PROT</name>
<evidence type="ECO:0000256" key="1">
    <source>
        <dbReference type="SAM" id="SignalP"/>
    </source>
</evidence>
<dbReference type="Gene3D" id="3.10.310.70">
    <property type="match status" value="1"/>
</dbReference>
<dbReference type="Proteomes" id="UP000721844">
    <property type="component" value="Unassembled WGS sequence"/>
</dbReference>
<dbReference type="Gene3D" id="3.20.20.140">
    <property type="entry name" value="Metal-dependent hydrolases"/>
    <property type="match status" value="1"/>
</dbReference>
<sequence>MAVAPVSLALAGSHQAFAQTTETPVAANDAEADIVFHNGPVYTVDEKNLWARAVAVKAERIIYVGDDAGVQHFIGPKTRVIDLQGRMLLPGFVEGHIHPVLGSTVTRGIDLQFNSQAEVFAELRKNKDNLIGGVVRGFGWRYSAFPTTGPRKEDLDAIWPDTPVLLAAIDAHSAWANSKALSLAGITKDTPDPNPGFSYFQRDPVTHEPTGWLVEVPAILQVLAAAMPFTPEYIAASLDEWLPKASAAGITSLFDAGLQIVPNDVGFQYYTDLEKAGELPVRIVGSYYHVDPSIDPVPLISDLKTTFNTELVKASVLKLNMDGVDAARTAAMLEPYTDMPSVTGDSLLTPAMLNDIVLRADAKGLDIHVHSIGDRATRLTLSAMEAAIKTNPARDRRFTIAHCQGIDAADLPRFKQLGVIAEFSGQWAAPDPYWAEITTARWGKERANNTYRFGTLVRDGARITFGTDWPAASHYSTYRPLEAIEVGVTRCELGAVGQTPLPPQDERITLPQAIHANTLAAAHQIRLDHKVGSIEVGKDADLIVLDRNLFEAKPEQIHQAKVLLTLMGGQIRYEA</sequence>
<dbReference type="InterPro" id="IPR032466">
    <property type="entry name" value="Metal_Hydrolase"/>
</dbReference>
<feature type="chain" id="PRO_5037100530" evidence="1">
    <location>
        <begin position="19"/>
        <end position="575"/>
    </location>
</feature>
<dbReference type="Pfam" id="PF07969">
    <property type="entry name" value="Amidohydro_3"/>
    <property type="match status" value="1"/>
</dbReference>
<keyword evidence="4" id="KW-1185">Reference proteome</keyword>
<dbReference type="InterPro" id="IPR033932">
    <property type="entry name" value="YtcJ-like"/>
</dbReference>
<feature type="domain" description="Amidohydrolase 3" evidence="2">
    <location>
        <begin position="79"/>
        <end position="573"/>
    </location>
</feature>
<evidence type="ECO:0000313" key="3">
    <source>
        <dbReference type="EMBL" id="MCB8882775.1"/>
    </source>
</evidence>
<gene>
    <name evidence="3" type="ORF">ACELLULO517_21195</name>
</gene>
<dbReference type="PANTHER" id="PTHR22642">
    <property type="entry name" value="IMIDAZOLONEPROPIONASE"/>
    <property type="match status" value="1"/>
</dbReference>
<dbReference type="InterPro" id="IPR011059">
    <property type="entry name" value="Metal-dep_hydrolase_composite"/>
</dbReference>
<dbReference type="Gene3D" id="2.30.40.10">
    <property type="entry name" value="Urease, subunit C, domain 1"/>
    <property type="match status" value="1"/>
</dbReference>
<protein>
    <submittedName>
        <fullName evidence="3">Amidohydrolase</fullName>
    </submittedName>
</protein>
<organism evidence="3 4">
    <name type="scientific">Acidisoma cellulosilyticum</name>
    <dbReference type="NCBI Taxonomy" id="2802395"/>
    <lineage>
        <taxon>Bacteria</taxon>
        <taxon>Pseudomonadati</taxon>
        <taxon>Pseudomonadota</taxon>
        <taxon>Alphaproteobacteria</taxon>
        <taxon>Acetobacterales</taxon>
        <taxon>Acidocellaceae</taxon>
        <taxon>Acidisoma</taxon>
    </lineage>
</organism>
<comment type="caution">
    <text evidence="3">The sequence shown here is derived from an EMBL/GenBank/DDBJ whole genome shotgun (WGS) entry which is preliminary data.</text>
</comment>
<dbReference type="SUPFAM" id="SSF51338">
    <property type="entry name" value="Composite domain of metallo-dependent hydrolases"/>
    <property type="match status" value="1"/>
</dbReference>
<evidence type="ECO:0000259" key="2">
    <source>
        <dbReference type="Pfam" id="PF07969"/>
    </source>
</evidence>
<proteinExistence type="predicted"/>
<dbReference type="RefSeq" id="WP_227309431.1">
    <property type="nucleotide sequence ID" value="NZ_JAESVA010000009.1"/>
</dbReference>
<evidence type="ECO:0000313" key="4">
    <source>
        <dbReference type="Proteomes" id="UP000721844"/>
    </source>
</evidence>